<dbReference type="GO" id="GO:0090307">
    <property type="term" value="P:mitotic spindle assembly"/>
    <property type="evidence" value="ECO:0007669"/>
    <property type="project" value="TreeGrafter"/>
</dbReference>
<dbReference type="GO" id="GO:0051231">
    <property type="term" value="P:spindle elongation"/>
    <property type="evidence" value="ECO:0007669"/>
    <property type="project" value="TreeGrafter"/>
</dbReference>
<dbReference type="AlphaFoldDB" id="A0A4W6FZ48"/>
<dbReference type="Gene3D" id="3.40.850.10">
    <property type="entry name" value="Kinesin motor domain"/>
    <property type="match status" value="1"/>
</dbReference>
<reference evidence="15" key="2">
    <citation type="submission" date="2025-08" db="UniProtKB">
        <authorList>
            <consortium name="Ensembl"/>
        </authorList>
    </citation>
    <scope>IDENTIFICATION</scope>
</reference>
<evidence type="ECO:0000256" key="7">
    <source>
        <dbReference type="ARBA" id="ARBA00023054"/>
    </source>
</evidence>
<dbReference type="InterPro" id="IPR047149">
    <property type="entry name" value="KIF11-like"/>
</dbReference>
<dbReference type="GO" id="GO:0005524">
    <property type="term" value="F:ATP binding"/>
    <property type="evidence" value="ECO:0007669"/>
    <property type="project" value="UniProtKB-UniRule"/>
</dbReference>
<keyword evidence="9" id="KW-0206">Cytoskeleton</keyword>
<evidence type="ECO:0000256" key="4">
    <source>
        <dbReference type="ARBA" id="ARBA00022701"/>
    </source>
</evidence>
<evidence type="ECO:0000256" key="1">
    <source>
        <dbReference type="ARBA" id="ARBA00004186"/>
    </source>
</evidence>
<evidence type="ECO:0000256" key="3">
    <source>
        <dbReference type="ARBA" id="ARBA00022553"/>
    </source>
</evidence>
<keyword evidence="3" id="KW-0597">Phosphoprotein</keyword>
<sequence>MDLTCTAPPVSTSSQQVMFMSGPCLFSSNSDTVQVLSQLVFPGSDPLYLVSLALLCSQIETPGGAEQQTMRVYLRVRPFSKEELCDNEDQDCVVIENSQTVTLNAPKGSATMKSSEKGVGTSLHKFSFSQIFGPETTQAELFEDTVKSQMSDFLDGKNALIFSYGVTNAGKTFTIQGTPKDPGILPRVLDTTFHHIEGNQYEGMDLKPYLRNDAQYLDPDQVKQERSAKVAIFASVKEVRASYPREVSSSALQVFLQFLLSPSLVLASNPTDTGSSQFALWVAFFEIYNECVYDLLQPSLCSKSKKRSALRVCDDGAGNAYVKDLRWVNIQHLGEASKVLQFGNKNRSAAATKMNQSSSRSHSIFTMKLLKIDDGTVRRISEFSLCDLAGSERCNKTKTIGERLKEAGNINNSLLILGKCITALRNNQTDRMKSSYIPFRESKLTKLFQAVFCGKGRASMIVNINQCASTYDETLHVMKFSAVAKQVVQVIPDKPLESLAPCLVGRDGKPLVRMIDNQALESYLSEEELLDEEDEGDMSLLPQNELVNMIESLRTKLLAERRKNLVQEMEIRKEMGDAMIQQLMESEELRTRQIEELKESYQEKLENTFEMYKDAIKEHAYQSAMNNLEDDYVPLDEFIVEQEKVEVWDDRFKRLYKEKCAVERMCEDKQQVTRTKSALCISLLYVISLILLKMFVVQLILSLEKRLVELSETLKKVRDGFLEKSADLAALQRQSDDQVSQSQWE</sequence>
<feature type="coiled-coil region" evidence="12">
    <location>
        <begin position="584"/>
        <end position="618"/>
    </location>
</feature>
<proteinExistence type="inferred from homology"/>
<keyword evidence="6 10" id="KW-0067">ATP-binding</keyword>
<feature type="domain" description="Kinesin motor" evidence="14">
    <location>
        <begin position="69"/>
        <end position="487"/>
    </location>
</feature>
<dbReference type="SMART" id="SM00129">
    <property type="entry name" value="KISc"/>
    <property type="match status" value="1"/>
</dbReference>
<keyword evidence="13" id="KW-0472">Membrane</keyword>
<evidence type="ECO:0000313" key="15">
    <source>
        <dbReference type="Ensembl" id="ENSLCAP00010056585.1"/>
    </source>
</evidence>
<dbReference type="GO" id="GO:0072686">
    <property type="term" value="C:mitotic spindle"/>
    <property type="evidence" value="ECO:0007669"/>
    <property type="project" value="TreeGrafter"/>
</dbReference>
<name>A0A4W6FZ48_LATCA</name>
<keyword evidence="13" id="KW-1133">Transmembrane helix</keyword>
<dbReference type="InterPro" id="IPR019821">
    <property type="entry name" value="Kinesin_motor_CS"/>
</dbReference>
<keyword evidence="16" id="KW-1185">Reference proteome</keyword>
<comment type="subcellular location">
    <subcellularLocation>
        <location evidence="1">Cytoplasm</location>
        <location evidence="1">Cytoskeleton</location>
        <location evidence="1">Spindle</location>
    </subcellularLocation>
</comment>
<dbReference type="InterPro" id="IPR036961">
    <property type="entry name" value="Kinesin_motor_dom_sf"/>
</dbReference>
<dbReference type="PRINTS" id="PR00380">
    <property type="entry name" value="KINESINHEAVY"/>
</dbReference>
<dbReference type="GO" id="GO:0007018">
    <property type="term" value="P:microtubule-based movement"/>
    <property type="evidence" value="ECO:0007669"/>
    <property type="project" value="InterPro"/>
</dbReference>
<evidence type="ECO:0000256" key="9">
    <source>
        <dbReference type="ARBA" id="ARBA00023212"/>
    </source>
</evidence>
<dbReference type="PROSITE" id="PS00411">
    <property type="entry name" value="KINESIN_MOTOR_1"/>
    <property type="match status" value="1"/>
</dbReference>
<evidence type="ECO:0000256" key="5">
    <source>
        <dbReference type="ARBA" id="ARBA00022741"/>
    </source>
</evidence>
<keyword evidence="5 10" id="KW-0547">Nucleotide-binding</keyword>
<evidence type="ECO:0000259" key="14">
    <source>
        <dbReference type="PROSITE" id="PS50067"/>
    </source>
</evidence>
<dbReference type="Pfam" id="PF00225">
    <property type="entry name" value="Kinesin"/>
    <property type="match status" value="1"/>
</dbReference>
<dbReference type="CDD" id="cd01368">
    <property type="entry name" value="KISc_KIF23_like"/>
    <property type="match status" value="1"/>
</dbReference>
<comment type="similarity">
    <text evidence="10 11">Belongs to the TRAFAC class myosin-kinesin ATPase superfamily. Kinesin family.</text>
</comment>
<dbReference type="PANTHER" id="PTHR47970:SF29">
    <property type="entry name" value="KINESIN FAMILY MEMBER 20B"/>
    <property type="match status" value="1"/>
</dbReference>
<evidence type="ECO:0000256" key="12">
    <source>
        <dbReference type="SAM" id="Coils"/>
    </source>
</evidence>
<evidence type="ECO:0000256" key="2">
    <source>
        <dbReference type="ARBA" id="ARBA00022490"/>
    </source>
</evidence>
<dbReference type="SUPFAM" id="SSF52540">
    <property type="entry name" value="P-loop containing nucleoside triphosphate hydrolases"/>
    <property type="match status" value="1"/>
</dbReference>
<evidence type="ECO:0000256" key="6">
    <source>
        <dbReference type="ARBA" id="ARBA00022840"/>
    </source>
</evidence>
<keyword evidence="8 10" id="KW-0505">Motor protein</keyword>
<keyword evidence="2" id="KW-0963">Cytoplasm</keyword>
<dbReference type="GO" id="GO:0008017">
    <property type="term" value="F:microtubule binding"/>
    <property type="evidence" value="ECO:0007669"/>
    <property type="project" value="InterPro"/>
</dbReference>
<dbReference type="GO" id="GO:0005634">
    <property type="term" value="C:nucleus"/>
    <property type="evidence" value="ECO:0007669"/>
    <property type="project" value="TreeGrafter"/>
</dbReference>
<dbReference type="Ensembl" id="ENSLCAT00010058129.1">
    <property type="protein sequence ID" value="ENSLCAP00010056585.1"/>
    <property type="gene ID" value="ENSLCAG00010026412.1"/>
</dbReference>
<dbReference type="GeneTree" id="ENSGT00940000164689"/>
<keyword evidence="13" id="KW-0812">Transmembrane</keyword>
<protein>
    <recommendedName>
        <fullName evidence="11">Kinesin-like protein</fullName>
    </recommendedName>
</protein>
<reference evidence="16" key="1">
    <citation type="submission" date="2015-09" db="EMBL/GenBank/DDBJ databases">
        <authorList>
            <person name="Sai Rama Sridatta P."/>
        </authorList>
    </citation>
    <scope>NUCLEOTIDE SEQUENCE [LARGE SCALE GENOMIC DNA]</scope>
</reference>
<dbReference type="PANTHER" id="PTHR47970">
    <property type="entry name" value="KINESIN-LIKE PROTEIN KIF11"/>
    <property type="match status" value="1"/>
</dbReference>
<evidence type="ECO:0000256" key="10">
    <source>
        <dbReference type="PROSITE-ProRule" id="PRU00283"/>
    </source>
</evidence>
<organism evidence="15 16">
    <name type="scientific">Lates calcarifer</name>
    <name type="common">Barramundi</name>
    <name type="synonym">Holocentrus calcarifer</name>
    <dbReference type="NCBI Taxonomy" id="8187"/>
    <lineage>
        <taxon>Eukaryota</taxon>
        <taxon>Metazoa</taxon>
        <taxon>Chordata</taxon>
        <taxon>Craniata</taxon>
        <taxon>Vertebrata</taxon>
        <taxon>Euteleostomi</taxon>
        <taxon>Actinopterygii</taxon>
        <taxon>Neopterygii</taxon>
        <taxon>Teleostei</taxon>
        <taxon>Neoteleostei</taxon>
        <taxon>Acanthomorphata</taxon>
        <taxon>Carangaria</taxon>
        <taxon>Carangaria incertae sedis</taxon>
        <taxon>Centropomidae</taxon>
        <taxon>Lates</taxon>
    </lineage>
</organism>
<feature type="transmembrane region" description="Helical" evidence="13">
    <location>
        <begin position="683"/>
        <end position="701"/>
    </location>
</feature>
<dbReference type="Proteomes" id="UP000314980">
    <property type="component" value="Unassembled WGS sequence"/>
</dbReference>
<reference evidence="15" key="3">
    <citation type="submission" date="2025-09" db="UniProtKB">
        <authorList>
            <consortium name="Ensembl"/>
        </authorList>
    </citation>
    <scope>IDENTIFICATION</scope>
</reference>
<evidence type="ECO:0000256" key="13">
    <source>
        <dbReference type="SAM" id="Phobius"/>
    </source>
</evidence>
<dbReference type="InterPro" id="IPR001752">
    <property type="entry name" value="Kinesin_motor_dom"/>
</dbReference>
<evidence type="ECO:0000313" key="16">
    <source>
        <dbReference type="Proteomes" id="UP000314980"/>
    </source>
</evidence>
<dbReference type="GO" id="GO:0005876">
    <property type="term" value="C:spindle microtubule"/>
    <property type="evidence" value="ECO:0007669"/>
    <property type="project" value="TreeGrafter"/>
</dbReference>
<feature type="binding site" evidence="10">
    <location>
        <begin position="165"/>
        <end position="172"/>
    </location>
    <ligand>
        <name>ATP</name>
        <dbReference type="ChEBI" id="CHEBI:30616"/>
    </ligand>
</feature>
<evidence type="ECO:0000256" key="8">
    <source>
        <dbReference type="ARBA" id="ARBA00023175"/>
    </source>
</evidence>
<gene>
    <name evidence="15" type="primary">zgc:56231</name>
</gene>
<dbReference type="GO" id="GO:0008574">
    <property type="term" value="F:plus-end-directed microtubule motor activity"/>
    <property type="evidence" value="ECO:0007669"/>
    <property type="project" value="TreeGrafter"/>
</dbReference>
<dbReference type="PROSITE" id="PS50067">
    <property type="entry name" value="KINESIN_MOTOR_2"/>
    <property type="match status" value="1"/>
</dbReference>
<accession>A0A4W6FZ48</accession>
<keyword evidence="4 11" id="KW-0493">Microtubule</keyword>
<dbReference type="InterPro" id="IPR027417">
    <property type="entry name" value="P-loop_NTPase"/>
</dbReference>
<keyword evidence="7 12" id="KW-0175">Coiled coil</keyword>
<evidence type="ECO:0000256" key="11">
    <source>
        <dbReference type="RuleBase" id="RU000394"/>
    </source>
</evidence>